<evidence type="ECO:0000256" key="2">
    <source>
        <dbReference type="ARBA" id="ARBA00022475"/>
    </source>
</evidence>
<dbReference type="Pfam" id="PF07690">
    <property type="entry name" value="MFS_1"/>
    <property type="match status" value="1"/>
</dbReference>
<evidence type="ECO:0000256" key="5">
    <source>
        <dbReference type="ARBA" id="ARBA00023136"/>
    </source>
</evidence>
<dbReference type="RefSeq" id="WP_394833082.1">
    <property type="nucleotide sequence ID" value="NZ_CP089929.1"/>
</dbReference>
<feature type="transmembrane region" description="Helical" evidence="6">
    <location>
        <begin position="355"/>
        <end position="380"/>
    </location>
</feature>
<dbReference type="SUPFAM" id="SSF103473">
    <property type="entry name" value="MFS general substrate transporter"/>
    <property type="match status" value="1"/>
</dbReference>
<gene>
    <name evidence="8" type="ORF">LVJ94_41940</name>
</gene>
<keyword evidence="4 6" id="KW-1133">Transmembrane helix</keyword>
<keyword evidence="9" id="KW-1185">Reference proteome</keyword>
<organism evidence="8 9">
    <name type="scientific">Pendulispora rubella</name>
    <dbReference type="NCBI Taxonomy" id="2741070"/>
    <lineage>
        <taxon>Bacteria</taxon>
        <taxon>Pseudomonadati</taxon>
        <taxon>Myxococcota</taxon>
        <taxon>Myxococcia</taxon>
        <taxon>Myxococcales</taxon>
        <taxon>Sorangiineae</taxon>
        <taxon>Pendulisporaceae</taxon>
        <taxon>Pendulispora</taxon>
    </lineage>
</organism>
<feature type="transmembrane region" description="Helical" evidence="6">
    <location>
        <begin position="301"/>
        <end position="319"/>
    </location>
</feature>
<evidence type="ECO:0000313" key="8">
    <source>
        <dbReference type="EMBL" id="WXB03453.1"/>
    </source>
</evidence>
<feature type="transmembrane region" description="Helical" evidence="6">
    <location>
        <begin position="89"/>
        <end position="108"/>
    </location>
</feature>
<sequence>MSNETAVGEAEASGTENSFSLWASLAKYAVLYALLFLFGAEMYLVSPLLPTIAADLAIPITSAAGLVTAYVLIQALIGPVLGLGYAKWGARMLVTGGAVVFASANAIATFSSDYLVLVVVRALAGLGVALAGPAIWTWIAQTAAEEFRGTAIGAGMGSFAIGQVFGVPIGAFIAANMGWHASFGALALASACMLPFLWWKLRGADPSQQMKARLDLRAELRTLFSVWRVSGLRYTILVTFLFHAANLGGYTFLSDLLAQKHHLSVTSLGFIGLFSGMGMFVGSALGGRLGDRVRARGRTESLLLSAWIGVLLVTLALAICAPRLWLSLVAIGLWFTVAGAFDTNQQTLIAGMSAGFTAVALSWNMSILYAAAAFGVWIMSLGSDRATAVTVAATALLAIAFPASLWVAHRMKSAGT</sequence>
<evidence type="ECO:0000313" key="9">
    <source>
        <dbReference type="Proteomes" id="UP001374803"/>
    </source>
</evidence>
<dbReference type="PANTHER" id="PTHR43124">
    <property type="entry name" value="PURINE EFFLUX PUMP PBUE"/>
    <property type="match status" value="1"/>
</dbReference>
<evidence type="ECO:0000256" key="4">
    <source>
        <dbReference type="ARBA" id="ARBA00022989"/>
    </source>
</evidence>
<dbReference type="Gene3D" id="1.20.1250.20">
    <property type="entry name" value="MFS general substrate transporter like domains"/>
    <property type="match status" value="1"/>
</dbReference>
<feature type="transmembrane region" description="Helical" evidence="6">
    <location>
        <begin position="25"/>
        <end position="44"/>
    </location>
</feature>
<feature type="transmembrane region" description="Helical" evidence="6">
    <location>
        <begin position="386"/>
        <end position="408"/>
    </location>
</feature>
<name>A0ABZ2KXY2_9BACT</name>
<dbReference type="PROSITE" id="PS50850">
    <property type="entry name" value="MFS"/>
    <property type="match status" value="1"/>
</dbReference>
<feature type="transmembrane region" description="Helical" evidence="6">
    <location>
        <begin position="325"/>
        <end position="343"/>
    </location>
</feature>
<dbReference type="PANTHER" id="PTHR43124:SF3">
    <property type="entry name" value="CHLORAMPHENICOL EFFLUX PUMP RV0191"/>
    <property type="match status" value="1"/>
</dbReference>
<evidence type="ECO:0000256" key="3">
    <source>
        <dbReference type="ARBA" id="ARBA00022692"/>
    </source>
</evidence>
<comment type="subcellular location">
    <subcellularLocation>
        <location evidence="1">Cell membrane</location>
        <topology evidence="1">Multi-pass membrane protein</topology>
    </subcellularLocation>
</comment>
<feature type="transmembrane region" description="Helical" evidence="6">
    <location>
        <begin position="222"/>
        <end position="245"/>
    </location>
</feature>
<keyword evidence="3 6" id="KW-0812">Transmembrane</keyword>
<proteinExistence type="predicted"/>
<dbReference type="InterPro" id="IPR011701">
    <property type="entry name" value="MFS"/>
</dbReference>
<dbReference type="InterPro" id="IPR036259">
    <property type="entry name" value="MFS_trans_sf"/>
</dbReference>
<feature type="transmembrane region" description="Helical" evidence="6">
    <location>
        <begin position="56"/>
        <end position="77"/>
    </location>
</feature>
<evidence type="ECO:0000259" key="7">
    <source>
        <dbReference type="PROSITE" id="PS50850"/>
    </source>
</evidence>
<dbReference type="InterPro" id="IPR050189">
    <property type="entry name" value="MFS_Efflux_Transporters"/>
</dbReference>
<reference evidence="8" key="1">
    <citation type="submission" date="2021-12" db="EMBL/GenBank/DDBJ databases">
        <title>Discovery of the Pendulisporaceae a myxobacterial family with distinct sporulation behavior and unique specialized metabolism.</title>
        <authorList>
            <person name="Garcia R."/>
            <person name="Popoff A."/>
            <person name="Bader C.D."/>
            <person name="Loehr J."/>
            <person name="Walesch S."/>
            <person name="Walt C."/>
            <person name="Boldt J."/>
            <person name="Bunk B."/>
            <person name="Haeckl F.J.F.P.J."/>
            <person name="Gunesch A.P."/>
            <person name="Birkelbach J."/>
            <person name="Nuebel U."/>
            <person name="Pietschmann T."/>
            <person name="Bach T."/>
            <person name="Mueller R."/>
        </authorList>
    </citation>
    <scope>NUCLEOTIDE SEQUENCE</scope>
    <source>
        <strain evidence="8">MSr11367</strain>
    </source>
</reference>
<feature type="domain" description="Major facilitator superfamily (MFS) profile" evidence="7">
    <location>
        <begin position="27"/>
        <end position="412"/>
    </location>
</feature>
<keyword evidence="2" id="KW-1003">Cell membrane</keyword>
<accession>A0ABZ2KXY2</accession>
<evidence type="ECO:0000256" key="1">
    <source>
        <dbReference type="ARBA" id="ARBA00004651"/>
    </source>
</evidence>
<keyword evidence="5 6" id="KW-0472">Membrane</keyword>
<dbReference type="CDD" id="cd17324">
    <property type="entry name" value="MFS_NepI_like"/>
    <property type="match status" value="1"/>
</dbReference>
<dbReference type="EMBL" id="CP089983">
    <property type="protein sequence ID" value="WXB03453.1"/>
    <property type="molecule type" value="Genomic_DNA"/>
</dbReference>
<feature type="transmembrane region" description="Helical" evidence="6">
    <location>
        <begin position="181"/>
        <end position="201"/>
    </location>
</feature>
<evidence type="ECO:0000256" key="6">
    <source>
        <dbReference type="SAM" id="Phobius"/>
    </source>
</evidence>
<feature type="transmembrane region" description="Helical" evidence="6">
    <location>
        <begin position="265"/>
        <end position="289"/>
    </location>
</feature>
<dbReference type="Proteomes" id="UP001374803">
    <property type="component" value="Chromosome"/>
</dbReference>
<protein>
    <submittedName>
        <fullName evidence="8">MFS transporter</fullName>
    </submittedName>
</protein>
<feature type="transmembrane region" description="Helical" evidence="6">
    <location>
        <begin position="151"/>
        <end position="175"/>
    </location>
</feature>
<feature type="transmembrane region" description="Helical" evidence="6">
    <location>
        <begin position="114"/>
        <end position="139"/>
    </location>
</feature>
<dbReference type="InterPro" id="IPR020846">
    <property type="entry name" value="MFS_dom"/>
</dbReference>